<dbReference type="Proteomes" id="UP000837857">
    <property type="component" value="Chromosome 8"/>
</dbReference>
<accession>A0ABN8J5E4</accession>
<name>A0ABN8J5E4_9NEOP</name>
<gene>
    <name evidence="1" type="ORF">IPOD504_LOCUS16324</name>
</gene>
<protein>
    <submittedName>
        <fullName evidence="1">Uncharacterized protein</fullName>
    </submittedName>
</protein>
<evidence type="ECO:0000313" key="2">
    <source>
        <dbReference type="Proteomes" id="UP000837857"/>
    </source>
</evidence>
<organism evidence="1 2">
    <name type="scientific">Iphiclides podalirius</name>
    <name type="common">scarce swallowtail</name>
    <dbReference type="NCBI Taxonomy" id="110791"/>
    <lineage>
        <taxon>Eukaryota</taxon>
        <taxon>Metazoa</taxon>
        <taxon>Ecdysozoa</taxon>
        <taxon>Arthropoda</taxon>
        <taxon>Hexapoda</taxon>
        <taxon>Insecta</taxon>
        <taxon>Pterygota</taxon>
        <taxon>Neoptera</taxon>
        <taxon>Endopterygota</taxon>
        <taxon>Lepidoptera</taxon>
        <taxon>Glossata</taxon>
        <taxon>Ditrysia</taxon>
        <taxon>Papilionoidea</taxon>
        <taxon>Papilionidae</taxon>
        <taxon>Papilioninae</taxon>
        <taxon>Iphiclides</taxon>
    </lineage>
</organism>
<sequence length="187" mass="21089">MHQTVSSDRIVDCDPIASQLAPCVRPFEVITTEQSTWEIIQSKQWLRCDAMIVAADRDATLFEDSNIIRDRISNARTTSSVSANGTCPADAGLTIVRSDCLSTRPIRVRKSFNYRNYVREFIVGVTMPIVSATPTVWDTYLAGALSRFSARVATLQRSDLSRPRLTSKWQVSHLARYFRPPDNTDLF</sequence>
<feature type="non-terminal residue" evidence="1">
    <location>
        <position position="1"/>
    </location>
</feature>
<proteinExistence type="predicted"/>
<dbReference type="EMBL" id="OW152820">
    <property type="protein sequence ID" value="CAH2074907.1"/>
    <property type="molecule type" value="Genomic_DNA"/>
</dbReference>
<reference evidence="1" key="1">
    <citation type="submission" date="2022-03" db="EMBL/GenBank/DDBJ databases">
        <authorList>
            <person name="Martin H S."/>
        </authorList>
    </citation>
    <scope>NUCLEOTIDE SEQUENCE</scope>
</reference>
<evidence type="ECO:0000313" key="1">
    <source>
        <dbReference type="EMBL" id="CAH2074907.1"/>
    </source>
</evidence>
<keyword evidence="2" id="KW-1185">Reference proteome</keyword>